<feature type="region of interest" description="Disordered" evidence="1">
    <location>
        <begin position="201"/>
        <end position="222"/>
    </location>
</feature>
<gene>
    <name evidence="2" type="ORF">TRITD_2Av1G034370</name>
</gene>
<evidence type="ECO:0000313" key="3">
    <source>
        <dbReference type="Proteomes" id="UP000324705"/>
    </source>
</evidence>
<protein>
    <submittedName>
        <fullName evidence="2">Uncharacterized protein</fullName>
    </submittedName>
</protein>
<dbReference type="Proteomes" id="UP000324705">
    <property type="component" value="Chromosome 2A"/>
</dbReference>
<accession>A0A9R1NL16</accession>
<reference evidence="2 3" key="1">
    <citation type="submission" date="2017-09" db="EMBL/GenBank/DDBJ databases">
        <authorList>
            <consortium name="International Durum Wheat Genome Sequencing Consortium (IDWGSC)"/>
            <person name="Milanesi L."/>
        </authorList>
    </citation>
    <scope>NUCLEOTIDE SEQUENCE [LARGE SCALE GENOMIC DNA]</scope>
    <source>
        <strain evidence="3">cv. Svevo</strain>
    </source>
</reference>
<feature type="compositionally biased region" description="Acidic residues" evidence="1">
    <location>
        <begin position="202"/>
        <end position="213"/>
    </location>
</feature>
<dbReference type="InterPro" id="IPR053197">
    <property type="entry name" value="F-box_SCFL_complex_component"/>
</dbReference>
<sequence length="464" mass="52285">MSRDADPPQEFRDFVHRLFLLRDMSAPVDTLRLQPSDEDAGFNEDDASIWIRTALKRRARVIHLAGHHKRATSLDGVPFVSCHLKILKLSYARLDDSVLRQLSASCKSLEELDLKDCLVTGPGIVSASLKTLIMLKCKFNSGFSIAPHSLFSIAAPNLLLLRLITPYAQVPSFTNFGSLLTATILLDDHFLSNEFEHISDKDDCDETTDDDGNDDKRENYTIHDASSLSDDDDFGYIGDFDEFRYGYGFPEERYGHSHYKDNYNYGSNIDSDDNTYEYSEIANDAKHGYKGKGKLSSEDGNYGKISGGNYSNILGGHHMLESLSTTTSLELLTDAGEVILTRELRRCPTFSNLKTLSLGEWCMAADFDALIFLLQHSPNIKTLFLQLKLNFGTRKALETCIKLQGRSFTCKELRMVKIKCSKDDGRVHTLAHMFRANGISLENIYVRRSGNAYLRGQKFMRDLA</sequence>
<dbReference type="AlphaFoldDB" id="A0A9R1NL16"/>
<dbReference type="OMA" id="CEIANDG"/>
<organism evidence="2 3">
    <name type="scientific">Triticum turgidum subsp. durum</name>
    <name type="common">Durum wheat</name>
    <name type="synonym">Triticum durum</name>
    <dbReference type="NCBI Taxonomy" id="4567"/>
    <lineage>
        <taxon>Eukaryota</taxon>
        <taxon>Viridiplantae</taxon>
        <taxon>Streptophyta</taxon>
        <taxon>Embryophyta</taxon>
        <taxon>Tracheophyta</taxon>
        <taxon>Spermatophyta</taxon>
        <taxon>Magnoliopsida</taxon>
        <taxon>Liliopsida</taxon>
        <taxon>Poales</taxon>
        <taxon>Poaceae</taxon>
        <taxon>BOP clade</taxon>
        <taxon>Pooideae</taxon>
        <taxon>Triticodae</taxon>
        <taxon>Triticeae</taxon>
        <taxon>Triticinae</taxon>
        <taxon>Triticum</taxon>
    </lineage>
</organism>
<dbReference type="InterPro" id="IPR032675">
    <property type="entry name" value="LRR_dom_sf"/>
</dbReference>
<evidence type="ECO:0000313" key="2">
    <source>
        <dbReference type="EMBL" id="VAH26809.1"/>
    </source>
</evidence>
<keyword evidence="3" id="KW-1185">Reference proteome</keyword>
<dbReference type="Gene3D" id="3.80.10.10">
    <property type="entry name" value="Ribonuclease Inhibitor"/>
    <property type="match status" value="1"/>
</dbReference>
<proteinExistence type="predicted"/>
<dbReference type="PANTHER" id="PTHR34223:SF81">
    <property type="entry name" value="OS08G0281600 PROTEIN"/>
    <property type="match status" value="1"/>
</dbReference>
<evidence type="ECO:0000256" key="1">
    <source>
        <dbReference type="SAM" id="MobiDB-lite"/>
    </source>
</evidence>
<dbReference type="SUPFAM" id="SSF52058">
    <property type="entry name" value="L domain-like"/>
    <property type="match status" value="1"/>
</dbReference>
<dbReference type="EMBL" id="LT934113">
    <property type="protein sequence ID" value="VAH26809.1"/>
    <property type="molecule type" value="Genomic_DNA"/>
</dbReference>
<dbReference type="Gramene" id="TRITD2Av1G034370.1">
    <property type="protein sequence ID" value="TRITD2Av1G034370.1"/>
    <property type="gene ID" value="TRITD2Av1G034370"/>
</dbReference>
<name>A0A9R1NL16_TRITD</name>
<dbReference type="PANTHER" id="PTHR34223">
    <property type="entry name" value="OS11G0201299 PROTEIN"/>
    <property type="match status" value="1"/>
</dbReference>